<evidence type="ECO:0000313" key="1">
    <source>
        <dbReference type="EMBL" id="KAB8038873.1"/>
    </source>
</evidence>
<comment type="caution">
    <text evidence="1">The sequence shown here is derived from an EMBL/GenBank/DDBJ whole genome shotgun (WGS) entry which is preliminary data.</text>
</comment>
<accession>A0A6N6VWN0</accession>
<evidence type="ECO:0000313" key="2">
    <source>
        <dbReference type="Proteomes" id="UP000437748"/>
    </source>
</evidence>
<keyword evidence="2" id="KW-1185">Reference proteome</keyword>
<dbReference type="OrthoDB" id="5292224at2"/>
<proteinExistence type="predicted"/>
<protein>
    <submittedName>
        <fullName evidence="1">Uncharacterized protein</fullName>
    </submittedName>
</protein>
<dbReference type="Proteomes" id="UP000437748">
    <property type="component" value="Unassembled WGS sequence"/>
</dbReference>
<gene>
    <name evidence="1" type="ORF">GCL60_08430</name>
</gene>
<name>A0A6N6VWN0_9BACT</name>
<reference evidence="1 2" key="1">
    <citation type="submission" date="2019-10" db="EMBL/GenBank/DDBJ databases">
        <title>New species of Slilvanegrellaceae.</title>
        <authorList>
            <person name="Pitt A."/>
            <person name="Hahn M.W."/>
        </authorList>
    </citation>
    <scope>NUCLEOTIDE SEQUENCE [LARGE SCALE GENOMIC DNA]</scope>
    <source>
        <strain evidence="1 2">SP-Ram-0.45-NSY-1</strain>
    </source>
</reference>
<organism evidence="1 2">
    <name type="scientific">Silvanigrella paludirubra</name>
    <dbReference type="NCBI Taxonomy" id="2499159"/>
    <lineage>
        <taxon>Bacteria</taxon>
        <taxon>Pseudomonadati</taxon>
        <taxon>Bdellovibrionota</taxon>
        <taxon>Oligoflexia</taxon>
        <taxon>Silvanigrellales</taxon>
        <taxon>Silvanigrellaceae</taxon>
        <taxon>Silvanigrella</taxon>
    </lineage>
</organism>
<sequence>MKIGVLFWGFKDLNLAAECANLLKKDHGIKEFYIQISPQEKTISLLDIFPEEIIRSDFDDLNFFYKWLSRNHKKNIIIVMDFWTLLSKKNFSSNLEVLKKIFDEPFHFLICCPKIYHDPILDINQKKLINIVDKTFDYFKNVQSLYEISLNSSASLTMLSYPPNIDFLNSMCGQDFFIVKKFNIFRIIPSILNDFPSVFISKTLLLNEIKKKIIDFSELFQSVKSKKEGELLFKNILKGDVLNSHYRYENSKKKKYNGFLILSSIERFYNLSSKEDTKFLLWLVYLAIMDHEVLNRIEEENEKSSSILFSSIPV</sequence>
<dbReference type="RefSeq" id="WP_153420270.1">
    <property type="nucleotide sequence ID" value="NZ_WFLM01000003.1"/>
</dbReference>
<dbReference type="EMBL" id="WFLM01000003">
    <property type="protein sequence ID" value="KAB8038873.1"/>
    <property type="molecule type" value="Genomic_DNA"/>
</dbReference>
<dbReference type="AlphaFoldDB" id="A0A6N6VWN0"/>